<dbReference type="InParanoid" id="A0A162TLI3"/>
<keyword evidence="2" id="KW-1185">Reference proteome</keyword>
<dbReference type="EMBL" id="KV440996">
    <property type="protein sequence ID" value="OAD68053.1"/>
    <property type="molecule type" value="Genomic_DNA"/>
</dbReference>
<evidence type="ECO:0000313" key="2">
    <source>
        <dbReference type="Proteomes" id="UP000077315"/>
    </source>
</evidence>
<dbReference type="OrthoDB" id="2218844at2759"/>
<dbReference type="AlphaFoldDB" id="A0A162TLI3"/>
<gene>
    <name evidence="1" type="ORF">PHYBLDRAFT_173549</name>
</gene>
<reference evidence="2" key="1">
    <citation type="submission" date="2015-06" db="EMBL/GenBank/DDBJ databases">
        <title>Expansion of signal transduction pathways in fungi by whole-genome duplication.</title>
        <authorList>
            <consortium name="DOE Joint Genome Institute"/>
            <person name="Corrochano L.M."/>
            <person name="Kuo A."/>
            <person name="Marcet-Houben M."/>
            <person name="Polaino S."/>
            <person name="Salamov A."/>
            <person name="Villalobos J.M."/>
            <person name="Alvarez M.I."/>
            <person name="Avalos J."/>
            <person name="Benito E.P."/>
            <person name="Benoit I."/>
            <person name="Burger G."/>
            <person name="Camino L.P."/>
            <person name="Canovas D."/>
            <person name="Cerda-Olmedo E."/>
            <person name="Cheng J.-F."/>
            <person name="Dominguez A."/>
            <person name="Elias M."/>
            <person name="Eslava A.P."/>
            <person name="Glaser F."/>
            <person name="Grimwood J."/>
            <person name="Gutierrez G."/>
            <person name="Heitman J."/>
            <person name="Henrissat B."/>
            <person name="Iturriaga E.A."/>
            <person name="Lang B.F."/>
            <person name="Lavin J.L."/>
            <person name="Lee S."/>
            <person name="Li W."/>
            <person name="Lindquist E."/>
            <person name="Lopez-Garcia S."/>
            <person name="Luque E.M."/>
            <person name="Marcos A.T."/>
            <person name="Martin J."/>
            <person name="McCluskey K."/>
            <person name="Medina H.R."/>
            <person name="Miralles-Duran A."/>
            <person name="Miyazaki A."/>
            <person name="Munoz-Torres E."/>
            <person name="Oguiza J.A."/>
            <person name="Ohm R."/>
            <person name="Olmedo M."/>
            <person name="Orejas M."/>
            <person name="Ortiz-Castellanos L."/>
            <person name="Pisabarro A.G."/>
            <person name="Rodriguez-Romero J."/>
            <person name="Ruiz-Herrera J."/>
            <person name="Ruiz-Vazquez R."/>
            <person name="Sanz C."/>
            <person name="Schackwitz W."/>
            <person name="Schmutz J."/>
            <person name="Shahriari M."/>
            <person name="Shelest E."/>
            <person name="Silva-Franco F."/>
            <person name="Soanes D."/>
            <person name="Syed K."/>
            <person name="Tagua V.G."/>
            <person name="Talbot N.J."/>
            <person name="Thon M."/>
            <person name="De vries R.P."/>
            <person name="Wiebenga A."/>
            <person name="Yadav J.S."/>
            <person name="Braun E.L."/>
            <person name="Baker S."/>
            <person name="Garre V."/>
            <person name="Horwitz B."/>
            <person name="Torres-Martinez S."/>
            <person name="Idnurm A."/>
            <person name="Herrera-Estrella A."/>
            <person name="Gabaldon T."/>
            <person name="Grigoriev I.V."/>
        </authorList>
    </citation>
    <scope>NUCLEOTIDE SEQUENCE [LARGE SCALE GENOMIC DNA]</scope>
    <source>
        <strain evidence="2">NRRL 1555(-)</strain>
    </source>
</reference>
<sequence length="132" mass="15576">MSYFQAGRRSNVHFETTPHAYYEHYSIAAPNYDLYPSLSRRLGNGHTHQPTKPPRREAQMDFAAMNVMTNETFGYEQNRQPHPYVPPFQPAPVVEQQFDWDLYPLIRRNVENFGTDQMRQRLHAMETTVTMI</sequence>
<name>A0A162TLI3_PHYB8</name>
<dbReference type="RefSeq" id="XP_018286093.1">
    <property type="nucleotide sequence ID" value="XM_018437055.1"/>
</dbReference>
<accession>A0A162TLI3</accession>
<evidence type="ECO:0000313" key="1">
    <source>
        <dbReference type="EMBL" id="OAD68053.1"/>
    </source>
</evidence>
<organism evidence="1 2">
    <name type="scientific">Phycomyces blakesleeanus (strain ATCC 8743b / DSM 1359 / FGSC 10004 / NBRC 33097 / NRRL 1555)</name>
    <dbReference type="NCBI Taxonomy" id="763407"/>
    <lineage>
        <taxon>Eukaryota</taxon>
        <taxon>Fungi</taxon>
        <taxon>Fungi incertae sedis</taxon>
        <taxon>Mucoromycota</taxon>
        <taxon>Mucoromycotina</taxon>
        <taxon>Mucoromycetes</taxon>
        <taxon>Mucorales</taxon>
        <taxon>Phycomycetaceae</taxon>
        <taxon>Phycomyces</taxon>
    </lineage>
</organism>
<dbReference type="Proteomes" id="UP000077315">
    <property type="component" value="Unassembled WGS sequence"/>
</dbReference>
<protein>
    <submittedName>
        <fullName evidence="1">Uncharacterized protein</fullName>
    </submittedName>
</protein>
<proteinExistence type="predicted"/>
<dbReference type="GeneID" id="28997961"/>
<dbReference type="VEuPathDB" id="FungiDB:PHYBLDRAFT_173549"/>